<dbReference type="CDD" id="cd07377">
    <property type="entry name" value="WHTH_GntR"/>
    <property type="match status" value="1"/>
</dbReference>
<dbReference type="InterPro" id="IPR008920">
    <property type="entry name" value="TF_FadR/GntR_C"/>
</dbReference>
<dbReference type="InterPro" id="IPR011711">
    <property type="entry name" value="GntR_C"/>
</dbReference>
<dbReference type="PANTHER" id="PTHR43537:SF5">
    <property type="entry name" value="UXU OPERON TRANSCRIPTIONAL REGULATOR"/>
    <property type="match status" value="1"/>
</dbReference>
<dbReference type="SUPFAM" id="SSF46785">
    <property type="entry name" value="Winged helix' DNA-binding domain"/>
    <property type="match status" value="1"/>
</dbReference>
<evidence type="ECO:0000313" key="6">
    <source>
        <dbReference type="Proteomes" id="UP000184603"/>
    </source>
</evidence>
<keyword evidence="6" id="KW-1185">Reference proteome</keyword>
<accession>A0A1M7Y3B3</accession>
<dbReference type="EMBL" id="FRFE01000005">
    <property type="protein sequence ID" value="SHO46399.1"/>
    <property type="molecule type" value="Genomic_DNA"/>
</dbReference>
<keyword evidence="3" id="KW-0804">Transcription</keyword>
<keyword evidence="2 5" id="KW-0238">DNA-binding</keyword>
<dbReference type="GO" id="GO:0003677">
    <property type="term" value="F:DNA binding"/>
    <property type="evidence" value="ECO:0007669"/>
    <property type="project" value="UniProtKB-KW"/>
</dbReference>
<dbReference type="SMART" id="SM00895">
    <property type="entry name" value="FCD"/>
    <property type="match status" value="1"/>
</dbReference>
<evidence type="ECO:0000259" key="4">
    <source>
        <dbReference type="PROSITE" id="PS50949"/>
    </source>
</evidence>
<dbReference type="Gene3D" id="1.10.10.10">
    <property type="entry name" value="Winged helix-like DNA-binding domain superfamily/Winged helix DNA-binding domain"/>
    <property type="match status" value="1"/>
</dbReference>
<evidence type="ECO:0000256" key="2">
    <source>
        <dbReference type="ARBA" id="ARBA00023125"/>
    </source>
</evidence>
<dbReference type="OrthoDB" id="9810548at2"/>
<evidence type="ECO:0000313" key="5">
    <source>
        <dbReference type="EMBL" id="SHO46399.1"/>
    </source>
</evidence>
<keyword evidence="1" id="KW-0805">Transcription regulation</keyword>
<dbReference type="PANTHER" id="PTHR43537">
    <property type="entry name" value="TRANSCRIPTIONAL REGULATOR, GNTR FAMILY"/>
    <property type="match status" value="1"/>
</dbReference>
<dbReference type="Pfam" id="PF07729">
    <property type="entry name" value="FCD"/>
    <property type="match status" value="1"/>
</dbReference>
<dbReference type="GO" id="GO:0003700">
    <property type="term" value="F:DNA-binding transcription factor activity"/>
    <property type="evidence" value="ECO:0007669"/>
    <property type="project" value="InterPro"/>
</dbReference>
<name>A0A1M7Y3B3_9BACT</name>
<reference evidence="5 6" key="1">
    <citation type="submission" date="2016-12" db="EMBL/GenBank/DDBJ databases">
        <authorList>
            <person name="Song W.-J."/>
            <person name="Kurnit D.M."/>
        </authorList>
    </citation>
    <scope>NUCLEOTIDE SEQUENCE [LARGE SCALE GENOMIC DNA]</scope>
    <source>
        <strain evidence="5 6">DSM 18488</strain>
    </source>
</reference>
<dbReference type="SMART" id="SM00345">
    <property type="entry name" value="HTH_GNTR"/>
    <property type="match status" value="1"/>
</dbReference>
<dbReference type="STRING" id="1121416.SAMN02745220_01471"/>
<dbReference type="SUPFAM" id="SSF48008">
    <property type="entry name" value="GntR ligand-binding domain-like"/>
    <property type="match status" value="1"/>
</dbReference>
<evidence type="ECO:0000256" key="1">
    <source>
        <dbReference type="ARBA" id="ARBA00023015"/>
    </source>
</evidence>
<dbReference type="RefSeq" id="WP_073612803.1">
    <property type="nucleotide sequence ID" value="NZ_FRFE01000005.1"/>
</dbReference>
<dbReference type="Pfam" id="PF00392">
    <property type="entry name" value="GntR"/>
    <property type="match status" value="1"/>
</dbReference>
<dbReference type="PROSITE" id="PS50949">
    <property type="entry name" value="HTH_GNTR"/>
    <property type="match status" value="1"/>
</dbReference>
<protein>
    <submittedName>
        <fullName evidence="5">DNA-binding transcriptional regulator, GntR family</fullName>
    </submittedName>
</protein>
<dbReference type="Proteomes" id="UP000184603">
    <property type="component" value="Unassembled WGS sequence"/>
</dbReference>
<dbReference type="Gene3D" id="1.20.120.530">
    <property type="entry name" value="GntR ligand-binding domain-like"/>
    <property type="match status" value="1"/>
</dbReference>
<organism evidence="5 6">
    <name type="scientific">Desulfopila aestuarii DSM 18488</name>
    <dbReference type="NCBI Taxonomy" id="1121416"/>
    <lineage>
        <taxon>Bacteria</taxon>
        <taxon>Pseudomonadati</taxon>
        <taxon>Thermodesulfobacteriota</taxon>
        <taxon>Desulfobulbia</taxon>
        <taxon>Desulfobulbales</taxon>
        <taxon>Desulfocapsaceae</taxon>
        <taxon>Desulfopila</taxon>
    </lineage>
</organism>
<gene>
    <name evidence="5" type="ORF">SAMN02745220_01471</name>
</gene>
<dbReference type="InterPro" id="IPR000524">
    <property type="entry name" value="Tscrpt_reg_HTH_GntR"/>
</dbReference>
<dbReference type="InterPro" id="IPR036388">
    <property type="entry name" value="WH-like_DNA-bd_sf"/>
</dbReference>
<dbReference type="AlphaFoldDB" id="A0A1M7Y3B3"/>
<feature type="domain" description="HTH gntR-type" evidence="4">
    <location>
        <begin position="6"/>
        <end position="73"/>
    </location>
</feature>
<proteinExistence type="predicted"/>
<sequence length="214" mass="24435">MAIVKSTYKDQVVEYVYNLVLDGVLSPGDQIKESLLAVEMGISRAPIREALKELMTNGIIEYRPQVGNFITQLSQKEIVDAYITRGILEGYAVASGFEQFTDLEISKLEEMTRLMTASAEAGNRKEVVQVGDDFHTLLISKCDNMQLIDYTRRLSQKLHILFYKFWSRLYSAEEVGDRHLRIIKSIKSGNRVEIEQSIRAHYQETGSKIAQDYT</sequence>
<dbReference type="InterPro" id="IPR036390">
    <property type="entry name" value="WH_DNA-bd_sf"/>
</dbReference>
<evidence type="ECO:0000256" key="3">
    <source>
        <dbReference type="ARBA" id="ARBA00023163"/>
    </source>
</evidence>